<organism evidence="3">
    <name type="scientific">Comamonas sp. KV36</name>
    <dbReference type="NCBI Taxonomy" id="1170709"/>
    <lineage>
        <taxon>Bacteria</taxon>
        <taxon>Pseudomonadati</taxon>
        <taxon>Pseudomonadota</taxon>
        <taxon>Betaproteobacteria</taxon>
        <taxon>Burkholderiales</taxon>
        <taxon>Comamonadaceae</taxon>
        <taxon>Comamonas</taxon>
    </lineage>
</organism>
<proteinExistence type="predicted"/>
<accession>I1Z161</accession>
<feature type="region of interest" description="Disordered" evidence="1">
    <location>
        <begin position="61"/>
        <end position="93"/>
    </location>
</feature>
<evidence type="ECO:0000313" key="3">
    <source>
        <dbReference type="EMBL" id="AFJ11839.1"/>
    </source>
</evidence>
<geneLocation type="plasmid" evidence="3">
    <name>pKV36</name>
</geneLocation>
<keyword evidence="2" id="KW-0812">Transmembrane</keyword>
<gene>
    <name evidence="3" type="primary">trbO</name>
    <name evidence="3" type="ORF">pKV36_25</name>
</gene>
<dbReference type="AlphaFoldDB" id="I1Z161"/>
<keyword evidence="2" id="KW-0472">Membrane</keyword>
<feature type="compositionally biased region" description="Low complexity" evidence="1">
    <location>
        <begin position="75"/>
        <end position="89"/>
    </location>
</feature>
<dbReference type="EMBL" id="JN648091">
    <property type="protein sequence ID" value="AFJ11839.1"/>
    <property type="molecule type" value="Genomic_DNA"/>
</dbReference>
<evidence type="ECO:0000256" key="1">
    <source>
        <dbReference type="SAM" id="MobiDB-lite"/>
    </source>
</evidence>
<keyword evidence="3" id="KW-0614">Plasmid</keyword>
<feature type="transmembrane region" description="Helical" evidence="2">
    <location>
        <begin position="34"/>
        <end position="54"/>
    </location>
</feature>
<evidence type="ECO:0000256" key="2">
    <source>
        <dbReference type="SAM" id="Phobius"/>
    </source>
</evidence>
<protein>
    <submittedName>
        <fullName evidence="3">TrbO</fullName>
    </submittedName>
</protein>
<sequence length="115" mass="12311">MDKFHAFMMRYTLGVGRLLQAYCKWAEGQAKNQLDLLLLGLGPIFALGLLLWALPAWSGPAGDAGGQAGTSTPAGRPSGRSSSQRVGGRLRAPHGVFQHFTRGVGRVGRLFRFSG</sequence>
<keyword evidence="2" id="KW-1133">Transmembrane helix</keyword>
<reference evidence="3" key="1">
    <citation type="journal article" date="2012" name="Microbiology">
        <title>IncP-1beta plasmids of Comamonas sp. and Delftia sp. strains isolated from a wastewater treatment plant mediate resistance to and decolorization of the triphenylmethane dye crystal violet.</title>
        <authorList>
            <person name="Stolze Y."/>
            <person name="Eikmeyer F."/>
            <person name="Wibberg D."/>
            <person name="Brandis G."/>
            <person name="Karsten C."/>
            <person name="Krahn I."/>
            <person name="Schneiker-Bekel S."/>
            <person name="Viehover P."/>
            <person name="Barsch A."/>
            <person name="Keck M."/>
            <person name="Top E.M."/>
            <person name="Niehaus K."/>
            <person name="Schluter A."/>
        </authorList>
    </citation>
    <scope>NUCLEOTIDE SEQUENCE</scope>
    <source>
        <strain evidence="3">KV36</strain>
        <plasmid evidence="3">pKV36</plasmid>
    </source>
</reference>
<name>I1Z161_9BURK</name>